<evidence type="ECO:0000256" key="5">
    <source>
        <dbReference type="ARBA" id="ARBA00023136"/>
    </source>
</evidence>
<dbReference type="Proteomes" id="UP000242791">
    <property type="component" value="Unassembled WGS sequence"/>
</dbReference>
<sequence length="139" mass="15124">MSQTSSPSIITSFIRWLRLKNYQYEVTISLYMLTPTEKFVFNTLLLLITSMLLTAAYVYLPDHVTTISKRIWYYWAGDAFTDFPFVNSSNSAAAAAAAAGAKTALSAAQQQGYETLMETGKKVAETAATTAGKVAGGEL</sequence>
<evidence type="ECO:0000256" key="6">
    <source>
        <dbReference type="SAM" id="Phobius"/>
    </source>
</evidence>
<keyword evidence="8" id="KW-1185">Reference proteome</keyword>
<reference evidence="7 8" key="1">
    <citation type="submission" date="2015-08" db="EMBL/GenBank/DDBJ databases">
        <title>Emmonsia species relationships and genome sequence.</title>
        <authorList>
            <person name="Cuomo C.A."/>
            <person name="Schwartz I.S."/>
            <person name="Kenyon C."/>
            <person name="De Hoog G.S."/>
            <person name="Govender N.P."/>
            <person name="Botha A."/>
            <person name="Moreno L."/>
            <person name="De Vries M."/>
            <person name="Munoz J.F."/>
            <person name="Stielow J.B."/>
        </authorList>
    </citation>
    <scope>NUCLEOTIDE SEQUENCE [LARGE SCALE GENOMIC DNA]</scope>
    <source>
        <strain evidence="7 8">EI222</strain>
    </source>
</reference>
<dbReference type="OrthoDB" id="202672at2759"/>
<gene>
    <name evidence="7" type="ORF">ACJ73_07043</name>
</gene>
<evidence type="ECO:0000256" key="4">
    <source>
        <dbReference type="ARBA" id="ARBA00022989"/>
    </source>
</evidence>
<evidence type="ECO:0008006" key="9">
    <source>
        <dbReference type="Google" id="ProtNLM"/>
    </source>
</evidence>
<evidence type="ECO:0000256" key="3">
    <source>
        <dbReference type="ARBA" id="ARBA00022824"/>
    </source>
</evidence>
<dbReference type="EMBL" id="LGTZ01001347">
    <property type="protein sequence ID" value="OJD21616.1"/>
    <property type="molecule type" value="Genomic_DNA"/>
</dbReference>
<evidence type="ECO:0000256" key="2">
    <source>
        <dbReference type="ARBA" id="ARBA00022692"/>
    </source>
</evidence>
<keyword evidence="3" id="KW-0256">Endoplasmic reticulum</keyword>
<dbReference type="GO" id="GO:0005789">
    <property type="term" value="C:endoplasmic reticulum membrane"/>
    <property type="evidence" value="ECO:0007669"/>
    <property type="project" value="UniProtKB-SubCell"/>
</dbReference>
<comment type="subcellular location">
    <subcellularLocation>
        <location evidence="1">Endoplasmic reticulum membrane</location>
        <topology evidence="1">Multi-pass membrane protein</topology>
    </subcellularLocation>
</comment>
<dbReference type="InterPro" id="IPR024512">
    <property type="entry name" value="Ser_palmitoyltrfase_ssu-like"/>
</dbReference>
<comment type="caution">
    <text evidence="7">The sequence shown here is derived from an EMBL/GenBank/DDBJ whole genome shotgun (WGS) entry which is preliminary data.</text>
</comment>
<dbReference type="VEuPathDB" id="FungiDB:ACJ73_07043"/>
<dbReference type="AlphaFoldDB" id="A0A1J9PZ76"/>
<proteinExistence type="predicted"/>
<evidence type="ECO:0000313" key="8">
    <source>
        <dbReference type="Proteomes" id="UP000242791"/>
    </source>
</evidence>
<protein>
    <recommendedName>
        <fullName evidence="9">Small subunit of serine palmitoyltransferase-like protein</fullName>
    </recommendedName>
</protein>
<organism evidence="7 8">
    <name type="scientific">Blastomyces percursus</name>
    <dbReference type="NCBI Taxonomy" id="1658174"/>
    <lineage>
        <taxon>Eukaryota</taxon>
        <taxon>Fungi</taxon>
        <taxon>Dikarya</taxon>
        <taxon>Ascomycota</taxon>
        <taxon>Pezizomycotina</taxon>
        <taxon>Eurotiomycetes</taxon>
        <taxon>Eurotiomycetidae</taxon>
        <taxon>Onygenales</taxon>
        <taxon>Ajellomycetaceae</taxon>
        <taxon>Blastomyces</taxon>
    </lineage>
</organism>
<feature type="transmembrane region" description="Helical" evidence="6">
    <location>
        <begin position="39"/>
        <end position="60"/>
    </location>
</feature>
<evidence type="ECO:0000256" key="1">
    <source>
        <dbReference type="ARBA" id="ARBA00004477"/>
    </source>
</evidence>
<keyword evidence="4 6" id="KW-1133">Transmembrane helix</keyword>
<dbReference type="Pfam" id="PF11779">
    <property type="entry name" value="SPT_ssu-like"/>
    <property type="match status" value="1"/>
</dbReference>
<dbReference type="STRING" id="1658174.A0A1J9PZ76"/>
<keyword evidence="5 6" id="KW-0472">Membrane</keyword>
<accession>A0A1J9PZ76</accession>
<keyword evidence="2 6" id="KW-0812">Transmembrane</keyword>
<evidence type="ECO:0000313" key="7">
    <source>
        <dbReference type="EMBL" id="OJD21616.1"/>
    </source>
</evidence>
<name>A0A1J9PZ76_9EURO</name>